<reference evidence="5" key="1">
    <citation type="submission" date="2023-08" db="EMBL/GenBank/DDBJ databases">
        <authorList>
            <person name="Chen Y."/>
            <person name="Shah S."/>
            <person name="Dougan E. K."/>
            <person name="Thang M."/>
            <person name="Chan C."/>
        </authorList>
    </citation>
    <scope>NUCLEOTIDE SEQUENCE</scope>
</reference>
<dbReference type="InterPro" id="IPR012677">
    <property type="entry name" value="Nucleotide-bd_a/b_plait_sf"/>
</dbReference>
<organism evidence="5 6">
    <name type="scientific">Effrenium voratum</name>
    <dbReference type="NCBI Taxonomy" id="2562239"/>
    <lineage>
        <taxon>Eukaryota</taxon>
        <taxon>Sar</taxon>
        <taxon>Alveolata</taxon>
        <taxon>Dinophyceae</taxon>
        <taxon>Suessiales</taxon>
        <taxon>Symbiodiniaceae</taxon>
        <taxon>Effrenium</taxon>
    </lineage>
</organism>
<keyword evidence="6" id="KW-1185">Reference proteome</keyword>
<feature type="domain" description="RRM" evidence="4">
    <location>
        <begin position="20"/>
        <end position="95"/>
    </location>
</feature>
<evidence type="ECO:0000313" key="5">
    <source>
        <dbReference type="EMBL" id="CAJ1376599.1"/>
    </source>
</evidence>
<protein>
    <recommendedName>
        <fullName evidence="4">RRM domain-containing protein</fullName>
    </recommendedName>
</protein>
<evidence type="ECO:0000256" key="3">
    <source>
        <dbReference type="SAM" id="MobiDB-lite"/>
    </source>
</evidence>
<feature type="region of interest" description="Disordered" evidence="3">
    <location>
        <begin position="100"/>
        <end position="119"/>
    </location>
</feature>
<evidence type="ECO:0000313" key="6">
    <source>
        <dbReference type="Proteomes" id="UP001178507"/>
    </source>
</evidence>
<accession>A0AA36HY47</accession>
<dbReference type="Pfam" id="PF00076">
    <property type="entry name" value="RRM_1"/>
    <property type="match status" value="1"/>
</dbReference>
<dbReference type="PANTHER" id="PTHR48027">
    <property type="entry name" value="HETEROGENEOUS NUCLEAR RIBONUCLEOPROTEIN 87F-RELATED"/>
    <property type="match status" value="1"/>
</dbReference>
<dbReference type="SUPFAM" id="SSF54928">
    <property type="entry name" value="RNA-binding domain, RBD"/>
    <property type="match status" value="1"/>
</dbReference>
<evidence type="ECO:0000256" key="2">
    <source>
        <dbReference type="PROSITE-ProRule" id="PRU00176"/>
    </source>
</evidence>
<sequence length="422" mass="44957">MTSIQPAVRGQRERTSLTPAKLFIGGLSRNTTTKHLRDHFARYGRILDCVAMRQPDGRPRGFGYVTLDSPAAADRCLAEPQYVDGRQLDMKRAVPEGAGEMPTARLHPGKGKATNSTPPPVSMADFDLGYGWPRALPADCLDLLTTSANAAPLSGSLFPSQENEGKSRPTLGNITNVINRQDAAKDAKPLKAGPVHTSPALDAENAFGRAERKSTKKGLQVMDEEYLLRGLLSTTPQPATKAKVPGLSANAPVFVPSQENKGKPPRPALGNITNVLNLAKDAKPLKAGPLHTAPLDFFPRHGDEAWVDSSDDENLYLRLPPPGLAPPPGLTLQFPEESSAPGLSALLSTTPQLLSPMEILGRFLPSEVSWHNPPASPTATAKNTATIATQTADGAEPEISREDLLRLRSAGGEAGLKAMVLP</sequence>
<dbReference type="PROSITE" id="PS50102">
    <property type="entry name" value="RRM"/>
    <property type="match status" value="1"/>
</dbReference>
<dbReference type="InterPro" id="IPR000504">
    <property type="entry name" value="RRM_dom"/>
</dbReference>
<dbReference type="AlphaFoldDB" id="A0AA36HY47"/>
<comment type="caution">
    <text evidence="5">The sequence shown here is derived from an EMBL/GenBank/DDBJ whole genome shotgun (WGS) entry which is preliminary data.</text>
</comment>
<dbReference type="Gene3D" id="3.30.70.330">
    <property type="match status" value="1"/>
</dbReference>
<evidence type="ECO:0000259" key="4">
    <source>
        <dbReference type="PROSITE" id="PS50102"/>
    </source>
</evidence>
<keyword evidence="1 2" id="KW-0694">RNA-binding</keyword>
<dbReference type="InterPro" id="IPR035979">
    <property type="entry name" value="RBD_domain_sf"/>
</dbReference>
<dbReference type="SMART" id="SM00360">
    <property type="entry name" value="RRM"/>
    <property type="match status" value="1"/>
</dbReference>
<dbReference type="InterPro" id="IPR052462">
    <property type="entry name" value="SLIRP/GR-RBP-like"/>
</dbReference>
<evidence type="ECO:0000256" key="1">
    <source>
        <dbReference type="ARBA" id="ARBA00022884"/>
    </source>
</evidence>
<gene>
    <name evidence="5" type="ORF">EVOR1521_LOCUS5623</name>
</gene>
<name>A0AA36HY47_9DINO</name>
<dbReference type="GO" id="GO:0003723">
    <property type="term" value="F:RNA binding"/>
    <property type="evidence" value="ECO:0007669"/>
    <property type="project" value="UniProtKB-UniRule"/>
</dbReference>
<dbReference type="Proteomes" id="UP001178507">
    <property type="component" value="Unassembled WGS sequence"/>
</dbReference>
<proteinExistence type="predicted"/>
<dbReference type="EMBL" id="CAUJNA010000407">
    <property type="protein sequence ID" value="CAJ1376599.1"/>
    <property type="molecule type" value="Genomic_DNA"/>
</dbReference>